<dbReference type="Pfam" id="PF01979">
    <property type="entry name" value="Amidohydro_1"/>
    <property type="match status" value="1"/>
</dbReference>
<dbReference type="STRING" id="36842.SAMN02194393_00105"/>
<comment type="cofactor">
    <cofactor evidence="1">
        <name>Zn(2+)</name>
        <dbReference type="ChEBI" id="CHEBI:29105"/>
    </cofactor>
</comment>
<dbReference type="Proteomes" id="UP000190285">
    <property type="component" value="Unassembled WGS sequence"/>
</dbReference>
<evidence type="ECO:0000256" key="1">
    <source>
        <dbReference type="ARBA" id="ARBA00001947"/>
    </source>
</evidence>
<dbReference type="GO" id="GO:0005829">
    <property type="term" value="C:cytosol"/>
    <property type="evidence" value="ECO:0007669"/>
    <property type="project" value="TreeGrafter"/>
</dbReference>
<protein>
    <submittedName>
        <fullName evidence="3">Dihydropyrimidinase</fullName>
    </submittedName>
</protein>
<dbReference type="PANTHER" id="PTHR11647">
    <property type="entry name" value="HYDRANTOINASE/DIHYDROPYRIMIDINASE FAMILY MEMBER"/>
    <property type="match status" value="1"/>
</dbReference>
<name>A0A1T5I9Z9_9FIRM</name>
<dbReference type="InterPro" id="IPR050378">
    <property type="entry name" value="Metallo-dep_Hydrolases_sf"/>
</dbReference>
<accession>A0A1T5I9Z9</accession>
<keyword evidence="4" id="KW-1185">Reference proteome</keyword>
<dbReference type="AlphaFoldDB" id="A0A1T5I9Z9"/>
<dbReference type="GO" id="GO:0016812">
    <property type="term" value="F:hydrolase activity, acting on carbon-nitrogen (but not peptide) bonds, in cyclic amides"/>
    <property type="evidence" value="ECO:0007669"/>
    <property type="project" value="TreeGrafter"/>
</dbReference>
<dbReference type="EMBL" id="FUZT01000001">
    <property type="protein sequence ID" value="SKC36005.1"/>
    <property type="molecule type" value="Genomic_DNA"/>
</dbReference>
<sequence length="528" mass="59140">MERDIFSSYIKSQISSDRREEEKAYSSEQISWEEDRESLNILREISSKLDKLDKFTLSQPVAGTSIAFPQSQTMIQNPSNIDIAIINGIVVLPDNGIFNMNVYIKDGKIHSIGRNDSIKAAKTIDATGKYVIPGIIDPHVHLGLFAPLKTELVTETKSALMGGVTTIGCYFGGPQSHFTSFPQIMEDAKRLSYIDIIPHLVIANDEQKSEIQDYIQHLGITSFKIYMNGIPGLIPDVDDGFILDVLEEIKKSNKDCILCSHAENRYIVRRASARIRAEKGENATVLDFTDTHPDMAEEEAVMRLSYLAEKSRVPVYFVHMSSKAAIERLRNIKPKNKYVHVETTSPYLSITKQGIKGNEFKMEPPFRDVEDMEELWKAVEDGIVDTIGTDNVTQTRKEKNNDGPMWEAIAGYPALETHLTSVLTEGVVKRGIPIEKIISHMTKKPAEIFGVYPKKGTILPRSDADVVIVDINTAKEVRAHQLNSRSDFSIFEGRRLQGWPVTTIKNGEIVVENGVFVANHSTGKCLSR</sequence>
<feature type="domain" description="Amidohydrolase-related" evidence="2">
    <location>
        <begin position="130"/>
        <end position="510"/>
    </location>
</feature>
<gene>
    <name evidence="3" type="ORF">SAMN02194393_00105</name>
</gene>
<evidence type="ECO:0000259" key="2">
    <source>
        <dbReference type="Pfam" id="PF01979"/>
    </source>
</evidence>
<evidence type="ECO:0000313" key="3">
    <source>
        <dbReference type="EMBL" id="SKC36005.1"/>
    </source>
</evidence>
<dbReference type="Gene3D" id="2.30.40.10">
    <property type="entry name" value="Urease, subunit C, domain 1"/>
    <property type="match status" value="1"/>
</dbReference>
<dbReference type="InterPro" id="IPR006680">
    <property type="entry name" value="Amidohydro-rel"/>
</dbReference>
<dbReference type="PANTHER" id="PTHR11647:SF1">
    <property type="entry name" value="COLLAPSIN RESPONSE MEDIATOR PROTEIN"/>
    <property type="match status" value="1"/>
</dbReference>
<dbReference type="RefSeq" id="WP_244281969.1">
    <property type="nucleotide sequence ID" value="NZ_FUZT01000001.1"/>
</dbReference>
<dbReference type="Gene3D" id="3.20.20.140">
    <property type="entry name" value="Metal-dependent hydrolases"/>
    <property type="match status" value="1"/>
</dbReference>
<organism evidence="3 4">
    <name type="scientific">Maledivibacter halophilus</name>
    <dbReference type="NCBI Taxonomy" id="36842"/>
    <lineage>
        <taxon>Bacteria</taxon>
        <taxon>Bacillati</taxon>
        <taxon>Bacillota</taxon>
        <taxon>Clostridia</taxon>
        <taxon>Peptostreptococcales</taxon>
        <taxon>Caminicellaceae</taxon>
        <taxon>Maledivibacter</taxon>
    </lineage>
</organism>
<reference evidence="3 4" key="1">
    <citation type="submission" date="2017-02" db="EMBL/GenBank/DDBJ databases">
        <authorList>
            <person name="Peterson S.W."/>
        </authorList>
    </citation>
    <scope>NUCLEOTIDE SEQUENCE [LARGE SCALE GENOMIC DNA]</scope>
    <source>
        <strain evidence="3 4">M1</strain>
    </source>
</reference>
<dbReference type="InterPro" id="IPR032466">
    <property type="entry name" value="Metal_Hydrolase"/>
</dbReference>
<evidence type="ECO:0000313" key="4">
    <source>
        <dbReference type="Proteomes" id="UP000190285"/>
    </source>
</evidence>
<dbReference type="SUPFAM" id="SSF51338">
    <property type="entry name" value="Composite domain of metallo-dependent hydrolases"/>
    <property type="match status" value="1"/>
</dbReference>
<proteinExistence type="predicted"/>
<dbReference type="SUPFAM" id="SSF51556">
    <property type="entry name" value="Metallo-dependent hydrolases"/>
    <property type="match status" value="1"/>
</dbReference>
<dbReference type="InterPro" id="IPR011059">
    <property type="entry name" value="Metal-dep_hydrolase_composite"/>
</dbReference>